<sequence>MATDHLDPESLAFDDLPPFPNDVPTAPLLRISLKKLIDQDTDEQQRLWRACCDLGFFYLDLRAGSENGDGELNGDGLLADAEAMFTLGKQVLELPEVEKVQYDYHDAGEQGSYFGYRRLGQKLIDGGDGKRDGSEFWNSSKDDLLGVTDPLPAPAVLQKEGNRALVRRYVQRSHAVVTLLLGVLSDQLGLPAHTLQNLHRLRTTSCDIVRWVRAPWQPMDENKISLGQHTDFGSVSVLFNRLGGLQVLPPGEGAEWSYVRPLQGHCICNLGDAMVKFSAGILRSNLHRVVNPPGKQEGLTRMSLVYFARPEDEVLLRALEGSEMIDARRGQQDGGADEEEVVTAKDWIYRRSIGRRVGVNHAKSMGTDQEGLKQSSKVISVAK</sequence>
<keyword evidence="2" id="KW-0479">Metal-binding</keyword>
<dbReference type="GeneID" id="19116899"/>
<dbReference type="PROSITE" id="PS51471">
    <property type="entry name" value="FE2OG_OXY"/>
    <property type="match status" value="1"/>
</dbReference>
<dbReference type="InterPro" id="IPR044861">
    <property type="entry name" value="IPNS-like_FE2OG_OXY"/>
</dbReference>
<dbReference type="OrthoDB" id="288590at2759"/>
<feature type="compositionally biased region" description="Polar residues" evidence="3">
    <location>
        <begin position="372"/>
        <end position="383"/>
    </location>
</feature>
<reference evidence="5 6" key="1">
    <citation type="journal article" date="2012" name="PLoS Pathog.">
        <title>Diverse lifestyles and strategies of plant pathogenesis encoded in the genomes of eighteen Dothideomycetes fungi.</title>
        <authorList>
            <person name="Ohm R.A."/>
            <person name="Feau N."/>
            <person name="Henrissat B."/>
            <person name="Schoch C.L."/>
            <person name="Horwitz B.A."/>
            <person name="Barry K.W."/>
            <person name="Condon B.J."/>
            <person name="Copeland A.C."/>
            <person name="Dhillon B."/>
            <person name="Glaser F."/>
            <person name="Hesse C.N."/>
            <person name="Kosti I."/>
            <person name="LaButti K."/>
            <person name="Lindquist E.A."/>
            <person name="Lucas S."/>
            <person name="Salamov A.A."/>
            <person name="Bradshaw R.E."/>
            <person name="Ciuffetti L."/>
            <person name="Hamelin R.C."/>
            <person name="Kema G.H.J."/>
            <person name="Lawrence C."/>
            <person name="Scott J.A."/>
            <person name="Spatafora J.W."/>
            <person name="Turgeon B.G."/>
            <person name="de Wit P.J.G.M."/>
            <person name="Zhong S."/>
            <person name="Goodwin S.B."/>
            <person name="Grigoriev I.V."/>
        </authorList>
    </citation>
    <scope>NUCLEOTIDE SEQUENCE [LARGE SCALE GENOMIC DNA]</scope>
    <source>
        <strain evidence="5 6">UAMH 10762</strain>
    </source>
</reference>
<dbReference type="InterPro" id="IPR005123">
    <property type="entry name" value="Oxoglu/Fe-dep_dioxygenase_dom"/>
</dbReference>
<dbReference type="HOGENOM" id="CLU_010119_4_0_1"/>
<evidence type="ECO:0000313" key="5">
    <source>
        <dbReference type="EMBL" id="EMC94208.1"/>
    </source>
</evidence>
<dbReference type="Gene3D" id="2.60.120.330">
    <property type="entry name" value="B-lactam Antibiotic, Isopenicillin N Synthase, Chain"/>
    <property type="match status" value="1"/>
</dbReference>
<protein>
    <recommendedName>
        <fullName evidence="4">Fe2OG dioxygenase domain-containing protein</fullName>
    </recommendedName>
</protein>
<dbReference type="InterPro" id="IPR026992">
    <property type="entry name" value="DIOX_N"/>
</dbReference>
<dbReference type="AlphaFoldDB" id="M2MRT7"/>
<name>M2MRT7_BAUPA</name>
<dbReference type="eggNOG" id="KOG0143">
    <property type="taxonomic scope" value="Eukaryota"/>
</dbReference>
<organism evidence="5 6">
    <name type="scientific">Baudoinia panamericana (strain UAMH 10762)</name>
    <name type="common">Angels' share fungus</name>
    <name type="synonym">Baudoinia compniacensis (strain UAMH 10762)</name>
    <dbReference type="NCBI Taxonomy" id="717646"/>
    <lineage>
        <taxon>Eukaryota</taxon>
        <taxon>Fungi</taxon>
        <taxon>Dikarya</taxon>
        <taxon>Ascomycota</taxon>
        <taxon>Pezizomycotina</taxon>
        <taxon>Dothideomycetes</taxon>
        <taxon>Dothideomycetidae</taxon>
        <taxon>Mycosphaerellales</taxon>
        <taxon>Teratosphaeriaceae</taxon>
        <taxon>Baudoinia</taxon>
    </lineage>
</organism>
<dbReference type="InterPro" id="IPR027443">
    <property type="entry name" value="IPNS-like_sf"/>
</dbReference>
<feature type="domain" description="Fe2OG dioxygenase" evidence="4">
    <location>
        <begin position="191"/>
        <end position="310"/>
    </location>
</feature>
<dbReference type="GO" id="GO:0044283">
    <property type="term" value="P:small molecule biosynthetic process"/>
    <property type="evidence" value="ECO:0007669"/>
    <property type="project" value="UniProtKB-ARBA"/>
</dbReference>
<keyword evidence="2" id="KW-0560">Oxidoreductase</keyword>
<dbReference type="PANTHER" id="PTHR47990">
    <property type="entry name" value="2-OXOGLUTARATE (2OG) AND FE(II)-DEPENDENT OXYGENASE SUPERFAMILY PROTEIN-RELATED"/>
    <property type="match status" value="1"/>
</dbReference>
<proteinExistence type="inferred from homology"/>
<keyword evidence="2" id="KW-0408">Iron</keyword>
<dbReference type="GO" id="GO:0016491">
    <property type="term" value="F:oxidoreductase activity"/>
    <property type="evidence" value="ECO:0007669"/>
    <property type="project" value="UniProtKB-KW"/>
</dbReference>
<accession>M2MRT7</accession>
<feature type="region of interest" description="Disordered" evidence="3">
    <location>
        <begin position="360"/>
        <end position="383"/>
    </location>
</feature>
<evidence type="ECO:0000259" key="4">
    <source>
        <dbReference type="PROSITE" id="PS51471"/>
    </source>
</evidence>
<dbReference type="KEGG" id="bcom:BAUCODRAFT_74629"/>
<evidence type="ECO:0000313" key="6">
    <source>
        <dbReference type="Proteomes" id="UP000011761"/>
    </source>
</evidence>
<dbReference type="EMBL" id="KB445559">
    <property type="protein sequence ID" value="EMC94208.1"/>
    <property type="molecule type" value="Genomic_DNA"/>
</dbReference>
<evidence type="ECO:0000256" key="2">
    <source>
        <dbReference type="RuleBase" id="RU003682"/>
    </source>
</evidence>
<evidence type="ECO:0000256" key="3">
    <source>
        <dbReference type="SAM" id="MobiDB-lite"/>
    </source>
</evidence>
<dbReference type="GO" id="GO:0046872">
    <property type="term" value="F:metal ion binding"/>
    <property type="evidence" value="ECO:0007669"/>
    <property type="project" value="UniProtKB-KW"/>
</dbReference>
<dbReference type="SUPFAM" id="SSF51197">
    <property type="entry name" value="Clavaminate synthase-like"/>
    <property type="match status" value="1"/>
</dbReference>
<comment type="similarity">
    <text evidence="1 2">Belongs to the iron/ascorbate-dependent oxidoreductase family.</text>
</comment>
<dbReference type="Pfam" id="PF14226">
    <property type="entry name" value="DIOX_N"/>
    <property type="match status" value="1"/>
</dbReference>
<dbReference type="Proteomes" id="UP000011761">
    <property type="component" value="Unassembled WGS sequence"/>
</dbReference>
<keyword evidence="6" id="KW-1185">Reference proteome</keyword>
<dbReference type="RefSeq" id="XP_007678768.1">
    <property type="nucleotide sequence ID" value="XM_007680578.1"/>
</dbReference>
<dbReference type="OMA" id="RDRNEFY"/>
<evidence type="ECO:0000256" key="1">
    <source>
        <dbReference type="ARBA" id="ARBA00008056"/>
    </source>
</evidence>
<gene>
    <name evidence="5" type="ORF">BAUCODRAFT_74629</name>
</gene>
<dbReference type="Pfam" id="PF03171">
    <property type="entry name" value="2OG-FeII_Oxy"/>
    <property type="match status" value="1"/>
</dbReference>
<dbReference type="InterPro" id="IPR050231">
    <property type="entry name" value="Iron_ascorbate_oxido_reductase"/>
</dbReference>